<sequence length="65" mass="7403">MLVKWLLRGTRNKILCILWPLKKPHNRDVIRGQKQRGLRGKLGAGWTPQGYLPGFVGVERGPLDL</sequence>
<keyword evidence="2" id="KW-1185">Reference proteome</keyword>
<dbReference type="EMBL" id="ACBZ01000116">
    <property type="protein sequence ID" value="EEG48915.1"/>
    <property type="molecule type" value="Genomic_DNA"/>
</dbReference>
<dbReference type="HOGENOM" id="CLU_2841074_0_0_9"/>
<reference evidence="1 2" key="2">
    <citation type="submission" date="2009-02" db="EMBL/GenBank/DDBJ databases">
        <title>Draft genome sequence of Blautia hydrogenotrophica DSM 10507 (Ruminococcus hydrogenotrophicus DSM 10507).</title>
        <authorList>
            <person name="Sudarsanam P."/>
            <person name="Ley R."/>
            <person name="Guruge J."/>
            <person name="Turnbaugh P.J."/>
            <person name="Mahowald M."/>
            <person name="Liep D."/>
            <person name="Gordon J."/>
        </authorList>
    </citation>
    <scope>NUCLEOTIDE SEQUENCE [LARGE SCALE GENOMIC DNA]</scope>
    <source>
        <strain evidence="2">DSM 10507 / JCM 14656 / S5a33</strain>
    </source>
</reference>
<dbReference type="Proteomes" id="UP000003100">
    <property type="component" value="Unassembled WGS sequence"/>
</dbReference>
<organism evidence="1 2">
    <name type="scientific">Blautia hydrogenotrophica (strain DSM 10507 / JCM 14656 / S5a33)</name>
    <name type="common">Ruminococcus hydrogenotrophicus</name>
    <dbReference type="NCBI Taxonomy" id="476272"/>
    <lineage>
        <taxon>Bacteria</taxon>
        <taxon>Bacillati</taxon>
        <taxon>Bacillota</taxon>
        <taxon>Clostridia</taxon>
        <taxon>Lachnospirales</taxon>
        <taxon>Lachnospiraceae</taxon>
        <taxon>Blautia</taxon>
    </lineage>
</organism>
<accession>C0CMU5</accession>
<evidence type="ECO:0000313" key="1">
    <source>
        <dbReference type="EMBL" id="EEG48915.1"/>
    </source>
</evidence>
<dbReference type="AlphaFoldDB" id="C0CMU5"/>
<gene>
    <name evidence="1" type="ORF">RUMHYD_02183</name>
</gene>
<proteinExistence type="predicted"/>
<name>C0CMU5_BLAHS</name>
<reference evidence="1 2" key="1">
    <citation type="submission" date="2009-01" db="EMBL/GenBank/DDBJ databases">
        <authorList>
            <person name="Fulton L."/>
            <person name="Clifton S."/>
            <person name="Fulton B."/>
            <person name="Xu J."/>
            <person name="Minx P."/>
            <person name="Pepin K.H."/>
            <person name="Johnson M."/>
            <person name="Bhonagiri V."/>
            <person name="Nash W.E."/>
            <person name="Mardis E.R."/>
            <person name="Wilson R.K."/>
        </authorList>
    </citation>
    <scope>NUCLEOTIDE SEQUENCE [LARGE SCALE GENOMIC DNA]</scope>
    <source>
        <strain evidence="2">DSM 10507 / JCM 14656 / S5a33</strain>
    </source>
</reference>
<comment type="caution">
    <text evidence="1">The sequence shown here is derived from an EMBL/GenBank/DDBJ whole genome shotgun (WGS) entry which is preliminary data.</text>
</comment>
<dbReference type="PATRIC" id="fig|476272.21.peg.1613"/>
<evidence type="ECO:0000313" key="2">
    <source>
        <dbReference type="Proteomes" id="UP000003100"/>
    </source>
</evidence>
<protein>
    <submittedName>
        <fullName evidence="1">Uncharacterized protein</fullName>
    </submittedName>
</protein>